<proteinExistence type="predicted"/>
<dbReference type="OrthoDB" id="10011685at2759"/>
<gene>
    <name evidence="1" type="ORF">FWK35_00027336</name>
</gene>
<feature type="non-terminal residue" evidence="1">
    <location>
        <position position="1"/>
    </location>
</feature>
<feature type="non-terminal residue" evidence="1">
    <location>
        <position position="195"/>
    </location>
</feature>
<evidence type="ECO:0000313" key="2">
    <source>
        <dbReference type="Proteomes" id="UP000478052"/>
    </source>
</evidence>
<organism evidence="1 2">
    <name type="scientific">Aphis craccivora</name>
    <name type="common">Cowpea aphid</name>
    <dbReference type="NCBI Taxonomy" id="307492"/>
    <lineage>
        <taxon>Eukaryota</taxon>
        <taxon>Metazoa</taxon>
        <taxon>Ecdysozoa</taxon>
        <taxon>Arthropoda</taxon>
        <taxon>Hexapoda</taxon>
        <taxon>Insecta</taxon>
        <taxon>Pterygota</taxon>
        <taxon>Neoptera</taxon>
        <taxon>Paraneoptera</taxon>
        <taxon>Hemiptera</taxon>
        <taxon>Sternorrhyncha</taxon>
        <taxon>Aphidomorpha</taxon>
        <taxon>Aphidoidea</taxon>
        <taxon>Aphididae</taxon>
        <taxon>Aphidini</taxon>
        <taxon>Aphis</taxon>
        <taxon>Aphis</taxon>
    </lineage>
</organism>
<dbReference type="Proteomes" id="UP000478052">
    <property type="component" value="Unassembled WGS sequence"/>
</dbReference>
<dbReference type="AlphaFoldDB" id="A0A6G0W5Q6"/>
<name>A0A6G0W5Q6_APHCR</name>
<dbReference type="EMBL" id="VUJU01009233">
    <property type="protein sequence ID" value="KAF0721311.1"/>
    <property type="molecule type" value="Genomic_DNA"/>
</dbReference>
<accession>A0A6G0W5Q6</accession>
<evidence type="ECO:0000313" key="1">
    <source>
        <dbReference type="EMBL" id="KAF0721311.1"/>
    </source>
</evidence>
<protein>
    <submittedName>
        <fullName evidence="1">MULE domain-containing protein</fullName>
    </submittedName>
</protein>
<reference evidence="1 2" key="1">
    <citation type="submission" date="2019-08" db="EMBL/GenBank/DDBJ databases">
        <title>Whole genome of Aphis craccivora.</title>
        <authorList>
            <person name="Voronova N.V."/>
            <person name="Shulinski R.S."/>
            <person name="Bandarenka Y.V."/>
            <person name="Zhorov D.G."/>
            <person name="Warner D."/>
        </authorList>
    </citation>
    <scope>NUCLEOTIDE SEQUENCE [LARGE SCALE GENOMIC DNA]</scope>
    <source>
        <strain evidence="1">180601</strain>
        <tissue evidence="1">Whole Body</tissue>
    </source>
</reference>
<sequence length="195" mass="23262">DSGNLLFGFYVSLYRIFELLQCTYSSVITSLLSIDYTYSNLTYYLFYNYILQIIKIMPLQFIKSQRGHDLLIHDGFIHKRESLERGCFFHLSQAVWRQIQHHGLAKQYSDDVQFSLEVRKLAALAFLPFDKVIEFESFELLLDSTYYIENEEMLSPLITYFEGTWIGILDRRGNRRPPLFPIEIWNCYDRLQESY</sequence>
<keyword evidence="2" id="KW-1185">Reference proteome</keyword>
<comment type="caution">
    <text evidence="1">The sequence shown here is derived from an EMBL/GenBank/DDBJ whole genome shotgun (WGS) entry which is preliminary data.</text>
</comment>